<dbReference type="PANTHER" id="PTHR45661:SF3">
    <property type="entry name" value="IG-LIKE DOMAIN-CONTAINING PROTEIN"/>
    <property type="match status" value="1"/>
</dbReference>
<dbReference type="InterPro" id="IPR032675">
    <property type="entry name" value="LRR_dom_sf"/>
</dbReference>
<dbReference type="AlphaFoldDB" id="A2GB67"/>
<dbReference type="SUPFAM" id="SSF52058">
    <property type="entry name" value="L domain-like"/>
    <property type="match status" value="2"/>
</dbReference>
<dbReference type="Gene3D" id="3.80.10.10">
    <property type="entry name" value="Ribonuclease Inhibitor"/>
    <property type="match status" value="2"/>
</dbReference>
<dbReference type="OrthoDB" id="1421090at2759"/>
<dbReference type="Proteomes" id="UP000001542">
    <property type="component" value="Unassembled WGS sequence"/>
</dbReference>
<dbReference type="KEGG" id="tva:4743241"/>
<dbReference type="SMR" id="A2GB67"/>
<evidence type="ECO:0000313" key="2">
    <source>
        <dbReference type="Proteomes" id="UP000001542"/>
    </source>
</evidence>
<dbReference type="VEuPathDB" id="TrichDB:TVAG_505030"/>
<sequence length="365" mass="39970">MYIGDRAFENTVLNTHISFPSTLIAIYSSAFRNCNRIPSISFSSSTQLQLFESAFQDCDSITYITFNTNPSISIGSDCFNGLSSLNTIQIPNCVSSIESACFANCGLTRIIFENNMITSTILSPSIFKGCESLTSFTIPSNCYSIGSNALSGTSITHLDIPDYVSIFDVYCFAFCSSLRSITIKNSSKLTSIRLGVFRGCSNFETINEFRSENFVCENGALYSSDRIKMHVYPPASKRNYFYLLEGVISIEDSAFIGCANLQAVLLPEKSLVKIGQSSFEGCINLRQITIPSSVVSIGENAFSNCPLLNCGALIQNINNKTFINILKKSGLDISSAKHCSEFSCKANMISKTNHPITVIAVFILM</sequence>
<dbReference type="EMBL" id="DS114887">
    <property type="protein sequence ID" value="EAX85600.1"/>
    <property type="molecule type" value="Genomic_DNA"/>
</dbReference>
<keyword evidence="2" id="KW-1185">Reference proteome</keyword>
<accession>A2GB67</accession>
<evidence type="ECO:0000313" key="1">
    <source>
        <dbReference type="EMBL" id="EAX85600.1"/>
    </source>
</evidence>
<protein>
    <submittedName>
        <fullName evidence="1">Surface antigen BspA-like</fullName>
    </submittedName>
</protein>
<name>A2GB67_TRIV3</name>
<organism evidence="1 2">
    <name type="scientific">Trichomonas vaginalis (strain ATCC PRA-98 / G3)</name>
    <dbReference type="NCBI Taxonomy" id="412133"/>
    <lineage>
        <taxon>Eukaryota</taxon>
        <taxon>Metamonada</taxon>
        <taxon>Parabasalia</taxon>
        <taxon>Trichomonadida</taxon>
        <taxon>Trichomonadidae</taxon>
        <taxon>Trichomonas</taxon>
    </lineage>
</organism>
<dbReference type="Pfam" id="PF13306">
    <property type="entry name" value="LRR_5"/>
    <property type="match status" value="3"/>
</dbReference>
<dbReference type="InterPro" id="IPR026906">
    <property type="entry name" value="LRR_5"/>
</dbReference>
<gene>
    <name evidence="1" type="ORF">TVAG_505030</name>
</gene>
<dbReference type="InterPro" id="IPR053139">
    <property type="entry name" value="Surface_bspA-like"/>
</dbReference>
<proteinExistence type="predicted"/>
<dbReference type="PANTHER" id="PTHR45661">
    <property type="entry name" value="SURFACE ANTIGEN"/>
    <property type="match status" value="1"/>
</dbReference>
<dbReference type="InParanoid" id="A2GB67"/>
<dbReference type="VEuPathDB" id="TrichDB:TVAGG3_0419150"/>
<reference evidence="1" key="2">
    <citation type="journal article" date="2007" name="Science">
        <title>Draft genome sequence of the sexually transmitted pathogen Trichomonas vaginalis.</title>
        <authorList>
            <person name="Carlton J.M."/>
            <person name="Hirt R.P."/>
            <person name="Silva J.C."/>
            <person name="Delcher A.L."/>
            <person name="Schatz M."/>
            <person name="Zhao Q."/>
            <person name="Wortman J.R."/>
            <person name="Bidwell S.L."/>
            <person name="Alsmark U.C.M."/>
            <person name="Besteiro S."/>
            <person name="Sicheritz-Ponten T."/>
            <person name="Noel C.J."/>
            <person name="Dacks J.B."/>
            <person name="Foster P.G."/>
            <person name="Simillion C."/>
            <person name="Van de Peer Y."/>
            <person name="Miranda-Saavedra D."/>
            <person name="Barton G.J."/>
            <person name="Westrop G.D."/>
            <person name="Mueller S."/>
            <person name="Dessi D."/>
            <person name="Fiori P.L."/>
            <person name="Ren Q."/>
            <person name="Paulsen I."/>
            <person name="Zhang H."/>
            <person name="Bastida-Corcuera F.D."/>
            <person name="Simoes-Barbosa A."/>
            <person name="Brown M.T."/>
            <person name="Hayes R.D."/>
            <person name="Mukherjee M."/>
            <person name="Okumura C.Y."/>
            <person name="Schneider R."/>
            <person name="Smith A.J."/>
            <person name="Vanacova S."/>
            <person name="Villalvazo M."/>
            <person name="Haas B.J."/>
            <person name="Pertea M."/>
            <person name="Feldblyum T.V."/>
            <person name="Utterback T.R."/>
            <person name="Shu C.L."/>
            <person name="Osoegawa K."/>
            <person name="de Jong P.J."/>
            <person name="Hrdy I."/>
            <person name="Horvathova L."/>
            <person name="Zubacova Z."/>
            <person name="Dolezal P."/>
            <person name="Malik S.B."/>
            <person name="Logsdon J.M. Jr."/>
            <person name="Henze K."/>
            <person name="Gupta A."/>
            <person name="Wang C.C."/>
            <person name="Dunne R.L."/>
            <person name="Upcroft J.A."/>
            <person name="Upcroft P."/>
            <person name="White O."/>
            <person name="Salzberg S.L."/>
            <person name="Tang P."/>
            <person name="Chiu C.-H."/>
            <person name="Lee Y.-S."/>
            <person name="Embley T.M."/>
            <person name="Coombs G.H."/>
            <person name="Mottram J.C."/>
            <person name="Tachezy J."/>
            <person name="Fraser-Liggett C.M."/>
            <person name="Johnson P.J."/>
        </authorList>
    </citation>
    <scope>NUCLEOTIDE SEQUENCE [LARGE SCALE GENOMIC DNA]</scope>
    <source>
        <strain evidence="1">G3</strain>
    </source>
</reference>
<reference evidence="1" key="1">
    <citation type="submission" date="2006-10" db="EMBL/GenBank/DDBJ databases">
        <authorList>
            <person name="Amadeo P."/>
            <person name="Zhao Q."/>
            <person name="Wortman J."/>
            <person name="Fraser-Liggett C."/>
            <person name="Carlton J."/>
        </authorList>
    </citation>
    <scope>NUCLEOTIDE SEQUENCE</scope>
    <source>
        <strain evidence="1">G3</strain>
    </source>
</reference>
<dbReference type="RefSeq" id="XP_001298530.1">
    <property type="nucleotide sequence ID" value="XM_001298529.1"/>
</dbReference>
<dbReference type="STRING" id="5722.A2GB67"/>